<dbReference type="Pfam" id="PF21983">
    <property type="entry name" value="NikA-like"/>
    <property type="match status" value="1"/>
</dbReference>
<accession>A0A381EGQ4</accession>
<organism evidence="1 2">
    <name type="scientific">Campylobacter upsaliensis</name>
    <dbReference type="NCBI Taxonomy" id="28080"/>
    <lineage>
        <taxon>Bacteria</taxon>
        <taxon>Pseudomonadati</taxon>
        <taxon>Campylobacterota</taxon>
        <taxon>Epsilonproteobacteria</taxon>
        <taxon>Campylobacterales</taxon>
        <taxon>Campylobacteraceae</taxon>
        <taxon>Campylobacter</taxon>
    </lineage>
</organism>
<dbReference type="Proteomes" id="UP000254161">
    <property type="component" value="Unassembled WGS sequence"/>
</dbReference>
<dbReference type="EMBL" id="UFUZ01000001">
    <property type="protein sequence ID" value="SUX26214.1"/>
    <property type="molecule type" value="Genomic_DNA"/>
</dbReference>
<evidence type="ECO:0000313" key="2">
    <source>
        <dbReference type="Proteomes" id="UP000254161"/>
    </source>
</evidence>
<name>A0A381EGQ4_CAMUP</name>
<sequence>MKNGLNLYLNPKEKVLLKTRAKQAGITQSAYLRALLLNEKYLKQKDTLELLAYINKELLNHLEKIGHNINQIAYALNSGVSKSSQSTLNEIQTLKKLLKEHKIFINNQVKIKIFKSEKF</sequence>
<reference evidence="1 2" key="1">
    <citation type="submission" date="2018-06" db="EMBL/GenBank/DDBJ databases">
        <authorList>
            <consortium name="Pathogen Informatics"/>
            <person name="Doyle S."/>
        </authorList>
    </citation>
    <scope>NUCLEOTIDE SEQUENCE [LARGE SCALE GENOMIC DNA]</scope>
    <source>
        <strain evidence="1 2">NCTC12264</strain>
    </source>
</reference>
<dbReference type="AlphaFoldDB" id="A0A381EGQ4"/>
<dbReference type="InterPro" id="IPR053842">
    <property type="entry name" value="NikA-like"/>
</dbReference>
<dbReference type="RefSeq" id="WP_115629132.1">
    <property type="nucleotide sequence ID" value="NZ_JANKIR010000025.1"/>
</dbReference>
<protein>
    <submittedName>
        <fullName evidence="1">Bacterial mobilisation protein (MobC)</fullName>
    </submittedName>
</protein>
<gene>
    <name evidence="1" type="ORF">NCTC12264_00435</name>
</gene>
<evidence type="ECO:0000313" key="1">
    <source>
        <dbReference type="EMBL" id="SUX26214.1"/>
    </source>
</evidence>
<proteinExistence type="predicted"/>